<feature type="compositionally biased region" description="Low complexity" evidence="2">
    <location>
        <begin position="37"/>
        <end position="61"/>
    </location>
</feature>
<dbReference type="Proteomes" id="UP000536275">
    <property type="component" value="Unassembled WGS sequence"/>
</dbReference>
<feature type="region of interest" description="Disordered" evidence="2">
    <location>
        <begin position="1"/>
        <end position="73"/>
    </location>
</feature>
<feature type="compositionally biased region" description="Polar residues" evidence="2">
    <location>
        <begin position="26"/>
        <end position="36"/>
    </location>
</feature>
<feature type="coiled-coil region" evidence="1">
    <location>
        <begin position="166"/>
        <end position="193"/>
    </location>
</feature>
<dbReference type="EMBL" id="JABWAD010000061">
    <property type="protein sequence ID" value="KAF6062768.1"/>
    <property type="molecule type" value="Genomic_DNA"/>
</dbReference>
<feature type="compositionally biased region" description="Polar residues" evidence="2">
    <location>
        <begin position="1"/>
        <end position="14"/>
    </location>
</feature>
<evidence type="ECO:0000313" key="3">
    <source>
        <dbReference type="EMBL" id="KAF6062768.1"/>
    </source>
</evidence>
<evidence type="ECO:0000256" key="1">
    <source>
        <dbReference type="SAM" id="Coils"/>
    </source>
</evidence>
<evidence type="ECO:0000256" key="2">
    <source>
        <dbReference type="SAM" id="MobiDB-lite"/>
    </source>
</evidence>
<evidence type="ECO:0000313" key="4">
    <source>
        <dbReference type="Proteomes" id="UP000536275"/>
    </source>
</evidence>
<keyword evidence="1" id="KW-0175">Coiled coil</keyword>
<protein>
    <submittedName>
        <fullName evidence="3">Uncharacterized protein</fullName>
    </submittedName>
</protein>
<reference evidence="3 4" key="1">
    <citation type="submission" date="2020-03" db="EMBL/GenBank/DDBJ databases">
        <title>FDA dAtabase for Regulatory Grade micrObial Sequences (FDA-ARGOS): Supporting development and validation of Infectious Disease Dx tests.</title>
        <authorList>
            <person name="Campos J."/>
            <person name="Goldberg B."/>
            <person name="Tallon L."/>
            <person name="Sadzewicz L."/>
            <person name="Vavikolanu K."/>
            <person name="Mehta A."/>
            <person name="Aluvathingal J."/>
            <person name="Nadendla S."/>
            <person name="Nandy P."/>
            <person name="Geyer C."/>
            <person name="Yan Y."/>
            <person name="Sichtig H."/>
        </authorList>
    </citation>
    <scope>NUCLEOTIDE SEQUENCE [LARGE SCALE GENOMIC DNA]</scope>
    <source>
        <strain evidence="3 4">FDAARGOS_656</strain>
    </source>
</reference>
<gene>
    <name evidence="3" type="ORF">FOB64_005821</name>
</gene>
<feature type="compositionally biased region" description="Polar residues" evidence="2">
    <location>
        <begin position="119"/>
        <end position="135"/>
    </location>
</feature>
<dbReference type="AlphaFoldDB" id="A0A8H6F060"/>
<feature type="region of interest" description="Disordered" evidence="2">
    <location>
        <begin position="98"/>
        <end position="135"/>
    </location>
</feature>
<accession>A0A8H6F060</accession>
<sequence>MASQRRVSNGQSARDQTRKRKIANNRYGNSTALNNGSYDSAISSSPVSSISQSSDTSGVSSRESPQPVKYSASQIKQEKLFENGVDIDDTDLNLQSTPVLCDGGISTPPRYPPKRQKLNEYTTTSGPTRSTFNSNFQLPNDILKNLTPVSNTTNISEITGPSRKRQLNQELRLKKLNDELQSANIRRNQYLNMVRQRAAKFYRDVGDTDNRGARIIIQKSQRTNIMSIGGSTNRSHRICLNRLILIYLSLYKSWYKDFYFTSM</sequence>
<organism evidence="3 4">
    <name type="scientific">Candida albicans</name>
    <name type="common">Yeast</name>
    <dbReference type="NCBI Taxonomy" id="5476"/>
    <lineage>
        <taxon>Eukaryota</taxon>
        <taxon>Fungi</taxon>
        <taxon>Dikarya</taxon>
        <taxon>Ascomycota</taxon>
        <taxon>Saccharomycotina</taxon>
        <taxon>Pichiomycetes</taxon>
        <taxon>Debaryomycetaceae</taxon>
        <taxon>Candida/Lodderomyces clade</taxon>
        <taxon>Candida</taxon>
    </lineage>
</organism>
<name>A0A8H6F060_CANAX</name>
<proteinExistence type="predicted"/>
<comment type="caution">
    <text evidence="3">The sequence shown here is derived from an EMBL/GenBank/DDBJ whole genome shotgun (WGS) entry which is preliminary data.</text>
</comment>